<evidence type="ECO:0000313" key="2">
    <source>
        <dbReference type="EMBL" id="MBC5661714.1"/>
    </source>
</evidence>
<dbReference type="EMBL" id="JACOOX010000001">
    <property type="protein sequence ID" value="MBC5661714.1"/>
    <property type="molecule type" value="Genomic_DNA"/>
</dbReference>
<comment type="caution">
    <text evidence="2">The sequence shown here is derived from an EMBL/GenBank/DDBJ whole genome shotgun (WGS) entry which is preliminary data.</text>
</comment>
<dbReference type="CDD" id="cd00060">
    <property type="entry name" value="FHA"/>
    <property type="match status" value="1"/>
</dbReference>
<keyword evidence="3" id="KW-1185">Reference proteome</keyword>
<evidence type="ECO:0000313" key="3">
    <source>
        <dbReference type="Proteomes" id="UP000615234"/>
    </source>
</evidence>
<dbReference type="SMART" id="SM00240">
    <property type="entry name" value="FHA"/>
    <property type="match status" value="1"/>
</dbReference>
<dbReference type="InterPro" id="IPR008984">
    <property type="entry name" value="SMAD_FHA_dom_sf"/>
</dbReference>
<dbReference type="AlphaFoldDB" id="A0A8I0AMF0"/>
<dbReference type="Proteomes" id="UP000615234">
    <property type="component" value="Unassembled WGS sequence"/>
</dbReference>
<dbReference type="PROSITE" id="PS50006">
    <property type="entry name" value="FHA_DOMAIN"/>
    <property type="match status" value="1"/>
</dbReference>
<dbReference type="Pfam" id="PF00498">
    <property type="entry name" value="FHA"/>
    <property type="match status" value="1"/>
</dbReference>
<name>A0A8I0AMF0_9FIRM</name>
<protein>
    <submittedName>
        <fullName evidence="2">FHA domain-containing protein</fullName>
    </submittedName>
</protein>
<organism evidence="2 3">
    <name type="scientific">Coprococcus hominis</name>
    <name type="common">ex Liu et al. 2022</name>
    <dbReference type="NCBI Taxonomy" id="2763039"/>
    <lineage>
        <taxon>Bacteria</taxon>
        <taxon>Bacillati</taxon>
        <taxon>Bacillota</taxon>
        <taxon>Clostridia</taxon>
        <taxon>Lachnospirales</taxon>
        <taxon>Lachnospiraceae</taxon>
        <taxon>Coprococcus</taxon>
    </lineage>
</organism>
<dbReference type="Gene3D" id="2.60.200.20">
    <property type="match status" value="1"/>
</dbReference>
<accession>A0A8I0AMF0</accession>
<reference evidence="2 3" key="1">
    <citation type="submission" date="2020-08" db="EMBL/GenBank/DDBJ databases">
        <title>Genome public.</title>
        <authorList>
            <person name="Liu C."/>
            <person name="Sun Q."/>
        </authorList>
    </citation>
    <scope>NUCLEOTIDE SEQUENCE [LARGE SCALE GENOMIC DNA]</scope>
    <source>
        <strain evidence="2 3">NSJ-10</strain>
    </source>
</reference>
<dbReference type="SUPFAM" id="SSF49879">
    <property type="entry name" value="SMAD/FHA domain"/>
    <property type="match status" value="1"/>
</dbReference>
<dbReference type="InterPro" id="IPR000253">
    <property type="entry name" value="FHA_dom"/>
</dbReference>
<sequence>MSTEKTYLCDEYKLYFKIEDDVQILHNEVELYNTSFVGNNSFCHEEYIDGQRALTYSIPAMITMNQFITKKIHRDELVDIMFSIADQLMYLKANDMPLGKVILNIGYMYLNLEDMSVQLVFLPIDKPMEKCNMEKFVRDLVNKLDFANKKASDCGYELIKFFDHNPSFYLSEFYKMITDMKNDNNVHPEDEQHFIVRPQKAEAIEDTEVPLQTTVVSIPSFKLAKEVKDYSGNDIGFDDDSDITSTTVLTNASKSKPGPVIVRTRTGERIKIDKPIFCIGKSAQGVDYQVTDNNSVSRRHAYIINVNGVYYLRDNKSTNHTYLGGKIINSGTDMMLIDGSKFKLANEEFTFREK</sequence>
<dbReference type="InterPro" id="IPR045962">
    <property type="entry name" value="DUF6382"/>
</dbReference>
<dbReference type="Pfam" id="PF19909">
    <property type="entry name" value="DUF6382"/>
    <property type="match status" value="1"/>
</dbReference>
<gene>
    <name evidence="2" type="ORF">H8S09_02200</name>
</gene>
<feature type="domain" description="FHA" evidence="1">
    <location>
        <begin position="277"/>
        <end position="328"/>
    </location>
</feature>
<dbReference type="RefSeq" id="WP_173784002.1">
    <property type="nucleotide sequence ID" value="NZ_JACOOX010000001.1"/>
</dbReference>
<evidence type="ECO:0000259" key="1">
    <source>
        <dbReference type="PROSITE" id="PS50006"/>
    </source>
</evidence>
<proteinExistence type="predicted"/>